<name>A0A351TZ22_9BACT</name>
<comment type="caution">
    <text evidence="1">The sequence shown here is derived from an EMBL/GenBank/DDBJ whole genome shotgun (WGS) entry which is preliminary data.</text>
</comment>
<organism evidence="1 2">
    <name type="scientific">Syntrophorhabdus aromaticivorans</name>
    <dbReference type="NCBI Taxonomy" id="328301"/>
    <lineage>
        <taxon>Bacteria</taxon>
        <taxon>Pseudomonadati</taxon>
        <taxon>Thermodesulfobacteriota</taxon>
        <taxon>Syntrophorhabdia</taxon>
        <taxon>Syntrophorhabdales</taxon>
        <taxon>Syntrophorhabdaceae</taxon>
        <taxon>Syntrophorhabdus</taxon>
    </lineage>
</organism>
<reference evidence="1" key="2">
    <citation type="submission" date="2020-01" db="EMBL/GenBank/DDBJ databases">
        <authorList>
            <person name="Campanaro S."/>
        </authorList>
    </citation>
    <scope>NUCLEOTIDE SEQUENCE</scope>
    <source>
        <strain evidence="1">AS06rmzACSIP_7</strain>
    </source>
</reference>
<evidence type="ECO:0000313" key="1">
    <source>
        <dbReference type="EMBL" id="NLW34625.1"/>
    </source>
</evidence>
<dbReference type="STRING" id="909663.GCA_000512235_03017"/>
<dbReference type="AlphaFoldDB" id="A0A351TZ22"/>
<reference evidence="1" key="1">
    <citation type="journal article" date="2020" name="Biotechnol. Biofuels">
        <title>New insights from the biogas microbiome by comprehensive genome-resolved metagenomics of nearly 1600 species originating from multiple anaerobic digesters.</title>
        <authorList>
            <person name="Campanaro S."/>
            <person name="Treu L."/>
            <person name="Rodriguez-R L.M."/>
            <person name="Kovalovszki A."/>
            <person name="Ziels R.M."/>
            <person name="Maus I."/>
            <person name="Zhu X."/>
            <person name="Kougias P.G."/>
            <person name="Basile A."/>
            <person name="Luo G."/>
            <person name="Schluter A."/>
            <person name="Konstantinidis K.T."/>
            <person name="Angelidaki I."/>
        </authorList>
    </citation>
    <scope>NUCLEOTIDE SEQUENCE</scope>
    <source>
        <strain evidence="1">AS06rmzACSIP_7</strain>
    </source>
</reference>
<accession>A0A351TZ22</accession>
<dbReference type="Gene3D" id="6.10.280.50">
    <property type="match status" value="1"/>
</dbReference>
<dbReference type="EMBL" id="JAAYEE010000070">
    <property type="protein sequence ID" value="NLW34625.1"/>
    <property type="molecule type" value="Genomic_DNA"/>
</dbReference>
<dbReference type="InterPro" id="IPR038444">
    <property type="entry name" value="DUF465_sf"/>
</dbReference>
<protein>
    <submittedName>
        <fullName evidence="1">DUF465 domain-containing protein</fullName>
    </submittedName>
</protein>
<gene>
    <name evidence="1" type="ORF">GXY80_03960</name>
</gene>
<evidence type="ECO:0000313" key="2">
    <source>
        <dbReference type="Proteomes" id="UP000777265"/>
    </source>
</evidence>
<sequence>MEQGESRDDIYNGAKTRHATLERRLQMLLKKPYLTADEEFEVKVLKKKKLYFKDIMERVGEEVRRGEKH</sequence>
<proteinExistence type="predicted"/>
<dbReference type="Proteomes" id="UP000777265">
    <property type="component" value="Unassembled WGS sequence"/>
</dbReference>